<evidence type="ECO:0000313" key="8">
    <source>
        <dbReference type="EMBL" id="KAJ5373218.1"/>
    </source>
</evidence>
<feature type="domain" description="C2H2-type" evidence="7">
    <location>
        <begin position="164"/>
        <end position="192"/>
    </location>
</feature>
<dbReference type="GeneID" id="81462137"/>
<reference evidence="8" key="1">
    <citation type="submission" date="2022-12" db="EMBL/GenBank/DDBJ databases">
        <authorList>
            <person name="Petersen C."/>
        </authorList>
    </citation>
    <scope>NUCLEOTIDE SEQUENCE</scope>
    <source>
        <strain evidence="8">IBT 3081</strain>
    </source>
</reference>
<evidence type="ECO:0000256" key="4">
    <source>
        <dbReference type="ARBA" id="ARBA00022833"/>
    </source>
</evidence>
<dbReference type="InterPro" id="IPR013087">
    <property type="entry name" value="Znf_C2H2_type"/>
</dbReference>
<evidence type="ECO:0000256" key="6">
    <source>
        <dbReference type="SAM" id="MobiDB-lite"/>
    </source>
</evidence>
<keyword evidence="1" id="KW-0479">Metal-binding</keyword>
<dbReference type="Gene3D" id="3.30.160.60">
    <property type="entry name" value="Classic Zinc Finger"/>
    <property type="match status" value="2"/>
</dbReference>
<dbReference type="SMART" id="SM00355">
    <property type="entry name" value="ZnF_C2H2"/>
    <property type="match status" value="2"/>
</dbReference>
<evidence type="ECO:0000256" key="5">
    <source>
        <dbReference type="PROSITE-ProRule" id="PRU00042"/>
    </source>
</evidence>
<evidence type="ECO:0000256" key="1">
    <source>
        <dbReference type="ARBA" id="ARBA00022723"/>
    </source>
</evidence>
<evidence type="ECO:0000256" key="2">
    <source>
        <dbReference type="ARBA" id="ARBA00022737"/>
    </source>
</evidence>
<keyword evidence="3 5" id="KW-0863">Zinc-finger</keyword>
<sequence length="192" mass="21146">MAGPYDQRWEDTRIYGYNLDGSLQTFPHLAPDLGWSASAGFEGFLPNGVPVTSYLSPCAQVNSLAVQGGSTRAMPISVPHQQIASTPRVAAYPNLSHGPAVISRGRSNTRSRARRSQISGSASHSPDDPEFQCKWEGCGYLGTFKRESSLIRHIRKIHVTPLAHPCPVQGCKKAFNRADNLIQHTRNNHYTY</sequence>
<protein>
    <recommendedName>
        <fullName evidence="7">C2H2-type domain-containing protein</fullName>
    </recommendedName>
</protein>
<evidence type="ECO:0000256" key="3">
    <source>
        <dbReference type="ARBA" id="ARBA00022771"/>
    </source>
</evidence>
<dbReference type="EMBL" id="JAPZBT010000002">
    <property type="protein sequence ID" value="KAJ5373218.1"/>
    <property type="molecule type" value="Genomic_DNA"/>
</dbReference>
<evidence type="ECO:0000313" key="9">
    <source>
        <dbReference type="Proteomes" id="UP001147752"/>
    </source>
</evidence>
<dbReference type="GO" id="GO:0000981">
    <property type="term" value="F:DNA-binding transcription factor activity, RNA polymerase II-specific"/>
    <property type="evidence" value="ECO:0007669"/>
    <property type="project" value="TreeGrafter"/>
</dbReference>
<dbReference type="RefSeq" id="XP_056579204.1">
    <property type="nucleotide sequence ID" value="XM_056722954.1"/>
</dbReference>
<dbReference type="OrthoDB" id="654211at2759"/>
<proteinExistence type="predicted"/>
<dbReference type="PROSITE" id="PS50157">
    <property type="entry name" value="ZINC_FINGER_C2H2_2"/>
    <property type="match status" value="1"/>
</dbReference>
<dbReference type="Pfam" id="PF00096">
    <property type="entry name" value="zf-C2H2"/>
    <property type="match status" value="2"/>
</dbReference>
<evidence type="ECO:0000259" key="7">
    <source>
        <dbReference type="PROSITE" id="PS50157"/>
    </source>
</evidence>
<dbReference type="PANTHER" id="PTHR19818:SF159">
    <property type="entry name" value="C2H2-TYPE DOMAIN-CONTAINING PROTEIN"/>
    <property type="match status" value="1"/>
</dbReference>
<reference evidence="8" key="2">
    <citation type="journal article" date="2023" name="IMA Fungus">
        <title>Comparative genomic study of the Penicillium genus elucidates a diverse pangenome and 15 lateral gene transfer events.</title>
        <authorList>
            <person name="Petersen C."/>
            <person name="Sorensen T."/>
            <person name="Nielsen M.R."/>
            <person name="Sondergaard T.E."/>
            <person name="Sorensen J.L."/>
            <person name="Fitzpatrick D.A."/>
            <person name="Frisvad J.C."/>
            <person name="Nielsen K.L."/>
        </authorList>
    </citation>
    <scope>NUCLEOTIDE SEQUENCE</scope>
    <source>
        <strain evidence="8">IBT 3081</strain>
    </source>
</reference>
<dbReference type="AlphaFoldDB" id="A0A9W9S755"/>
<dbReference type="SUPFAM" id="SSF57667">
    <property type="entry name" value="beta-beta-alpha zinc fingers"/>
    <property type="match status" value="1"/>
</dbReference>
<dbReference type="PROSITE" id="PS00028">
    <property type="entry name" value="ZINC_FINGER_C2H2_1"/>
    <property type="match status" value="1"/>
</dbReference>
<name>A0A9W9S755_9EURO</name>
<accession>A0A9W9S755</accession>
<dbReference type="GO" id="GO:0008270">
    <property type="term" value="F:zinc ion binding"/>
    <property type="evidence" value="ECO:0007669"/>
    <property type="project" value="UniProtKB-KW"/>
</dbReference>
<gene>
    <name evidence="8" type="ORF">N7517_005224</name>
</gene>
<keyword evidence="9" id="KW-1185">Reference proteome</keyword>
<organism evidence="8 9">
    <name type="scientific">Penicillium concentricum</name>
    <dbReference type="NCBI Taxonomy" id="293559"/>
    <lineage>
        <taxon>Eukaryota</taxon>
        <taxon>Fungi</taxon>
        <taxon>Dikarya</taxon>
        <taxon>Ascomycota</taxon>
        <taxon>Pezizomycotina</taxon>
        <taxon>Eurotiomycetes</taxon>
        <taxon>Eurotiomycetidae</taxon>
        <taxon>Eurotiales</taxon>
        <taxon>Aspergillaceae</taxon>
        <taxon>Penicillium</taxon>
    </lineage>
</organism>
<dbReference type="Proteomes" id="UP001147752">
    <property type="component" value="Unassembled WGS sequence"/>
</dbReference>
<dbReference type="GO" id="GO:0045944">
    <property type="term" value="P:positive regulation of transcription by RNA polymerase II"/>
    <property type="evidence" value="ECO:0007669"/>
    <property type="project" value="UniProtKB-ARBA"/>
</dbReference>
<comment type="caution">
    <text evidence="8">The sequence shown here is derived from an EMBL/GenBank/DDBJ whole genome shotgun (WGS) entry which is preliminary data.</text>
</comment>
<keyword evidence="4" id="KW-0862">Zinc</keyword>
<dbReference type="GO" id="GO:0000978">
    <property type="term" value="F:RNA polymerase II cis-regulatory region sequence-specific DNA binding"/>
    <property type="evidence" value="ECO:0007669"/>
    <property type="project" value="TreeGrafter"/>
</dbReference>
<keyword evidence="2" id="KW-0677">Repeat</keyword>
<dbReference type="InterPro" id="IPR050329">
    <property type="entry name" value="GLI_C2H2-zinc-finger"/>
</dbReference>
<feature type="region of interest" description="Disordered" evidence="6">
    <location>
        <begin position="95"/>
        <end position="129"/>
    </location>
</feature>
<dbReference type="PANTHER" id="PTHR19818">
    <property type="entry name" value="ZINC FINGER PROTEIN ZIC AND GLI"/>
    <property type="match status" value="1"/>
</dbReference>
<dbReference type="GO" id="GO:0005634">
    <property type="term" value="C:nucleus"/>
    <property type="evidence" value="ECO:0007669"/>
    <property type="project" value="UniProtKB-ARBA"/>
</dbReference>
<dbReference type="InterPro" id="IPR036236">
    <property type="entry name" value="Znf_C2H2_sf"/>
</dbReference>